<dbReference type="EnsemblBacteria" id="AAV48226">
    <property type="protein sequence ID" value="AAV48226"/>
    <property type="gene ID" value="rrnB0011"/>
</dbReference>
<organism evidence="2 4">
    <name type="scientific">Haloarcula marismortui (strain ATCC 43049 / DSM 3752 / JCM 8966 / VKM B-1809)</name>
    <name type="common">Halobacterium marismortui</name>
    <dbReference type="NCBI Taxonomy" id="272569"/>
    <lineage>
        <taxon>Archaea</taxon>
        <taxon>Methanobacteriati</taxon>
        <taxon>Methanobacteriota</taxon>
        <taxon>Stenosarchaea group</taxon>
        <taxon>Halobacteria</taxon>
        <taxon>Halobacteriales</taxon>
        <taxon>Haloarculaceae</taxon>
        <taxon>Haloarcula</taxon>
    </lineage>
</organism>
<evidence type="ECO:0000313" key="4">
    <source>
        <dbReference type="Proteomes" id="UP000001169"/>
    </source>
</evidence>
<keyword evidence="3" id="KW-0614">Plasmid</keyword>
<proteinExistence type="predicted"/>
<sequence>MKRENESFTDVLLRMTGDEQDVMKGFGAWKDRGLREEAEGMREELDEDFRERQDKLFGHYRAHRLPARGRGDSRVSRT</sequence>
<dbReference type="AlphaFoldDB" id="Q5UWX7"/>
<dbReference type="Pfam" id="PF02697">
    <property type="entry name" value="VAPB_antitox"/>
    <property type="match status" value="1"/>
</dbReference>
<evidence type="ECO:0000313" key="3">
    <source>
        <dbReference type="EMBL" id="QCP89775.1"/>
    </source>
</evidence>
<gene>
    <name evidence="2" type="ordered locus">rrnB0011</name>
    <name evidence="3" type="ORF">E6P14_02480</name>
</gene>
<dbReference type="eggNOG" id="arCOG08550">
    <property type="taxonomic scope" value="Archaea"/>
</dbReference>
<accession>Q5UWX7</accession>
<evidence type="ECO:0000313" key="5">
    <source>
        <dbReference type="Proteomes" id="UP000298722"/>
    </source>
</evidence>
<reference evidence="2 4" key="1">
    <citation type="journal article" date="2004" name="Genome Res.">
        <title>Genome sequence of Haloarcula marismortui: a halophilic archaeon from the Dead Sea.</title>
        <authorList>
            <person name="Baliga N.S."/>
            <person name="Bonneau R."/>
            <person name="Facciotti M.T."/>
            <person name="Pan M."/>
            <person name="Glusman G."/>
            <person name="Deutsch E.W."/>
            <person name="Shannon P."/>
            <person name="Chiu Y."/>
            <person name="Weng R.S."/>
            <person name="Gan R.R."/>
            <person name="Hung P."/>
            <person name="Date S.V."/>
            <person name="Marcotte E."/>
            <person name="Hood L."/>
            <person name="Ng W.V."/>
        </authorList>
    </citation>
    <scope>NUCLEOTIDE SEQUENCE [LARGE SCALE GENOMIC DNA]</scope>
    <source>
        <strain evidence="2">ATCC 43049</strain>
        <strain evidence="4">ATCC 43049 / DSM 3752 / JCM 8966 / VKM B-1809</strain>
    </source>
</reference>
<reference evidence="3 5" key="2">
    <citation type="submission" date="2019-04" db="EMBL/GenBank/DDBJ databases">
        <title>Methylomes of two halophilic Archaea, Haloarcula marismortui and Haloferax mediterranei.</title>
        <authorList>
            <person name="DasSarma S."/>
            <person name="DasSarma P."/>
            <person name="DasSarma S."/>
            <person name="Fomenkov A."/>
            <person name="Vincze T."/>
            <person name="Anton B.P."/>
            <person name="Roberts R.J."/>
        </authorList>
    </citation>
    <scope>NUCLEOTIDE SEQUENCE [LARGE SCALE GENOMIC DNA]</scope>
    <source>
        <strain evidence="3 5">ATCC 43049</strain>
        <plasmid evidence="3">pHMA288</plasmid>
        <plasmid evidence="5">phma288</plasmid>
    </source>
</reference>
<keyword evidence="1" id="KW-1277">Toxin-antitoxin system</keyword>
<dbReference type="Proteomes" id="UP000001169">
    <property type="component" value="Chromosome II"/>
</dbReference>
<dbReference type="PATRIC" id="fig|272569.17.peg.4062"/>
<protein>
    <submittedName>
        <fullName evidence="2">Uncharacterized protein</fullName>
    </submittedName>
</protein>
<evidence type="ECO:0000313" key="2">
    <source>
        <dbReference type="EMBL" id="AAV48226.1"/>
    </source>
</evidence>
<dbReference type="Proteomes" id="UP000298722">
    <property type="component" value="Plasmid pHMA288"/>
</dbReference>
<dbReference type="RefSeq" id="WP_011225078.1">
    <property type="nucleotide sequence ID" value="NC_006397.1"/>
</dbReference>
<dbReference type="InterPro" id="IPR003847">
    <property type="entry name" value="Put_antitoxin"/>
</dbReference>
<keyword evidence="4" id="KW-1185">Reference proteome</keyword>
<geneLocation type="plasmid" evidence="5">
    <name>phma288</name>
</geneLocation>
<name>Q5UWX7_HALMA</name>
<dbReference type="KEGG" id="hma:rrnB0011"/>
<dbReference type="STRING" id="272569.rrnB0011"/>
<evidence type="ECO:0000256" key="1">
    <source>
        <dbReference type="ARBA" id="ARBA00022649"/>
    </source>
</evidence>
<geneLocation type="plasmid" evidence="3">
    <name>pHMA288</name>
</geneLocation>
<dbReference type="HOGENOM" id="CLU_2613486_0_0_2"/>
<dbReference type="EMBL" id="CP039136">
    <property type="protein sequence ID" value="QCP89775.1"/>
    <property type="molecule type" value="Genomic_DNA"/>
</dbReference>
<dbReference type="GeneID" id="40150985"/>
<dbReference type="EMBL" id="AY596298">
    <property type="protein sequence ID" value="AAV48226.1"/>
    <property type="molecule type" value="Genomic_DNA"/>
</dbReference>
<dbReference type="PaxDb" id="272569-rrnB0011"/>